<name>A0A7W6C738_9HYPH</name>
<gene>
    <name evidence="2" type="ORF">GGQ73_002937</name>
</gene>
<comment type="caution">
    <text evidence="2">The sequence shown here is derived from an EMBL/GenBank/DDBJ whole genome shotgun (WGS) entry which is preliminary data.</text>
</comment>
<dbReference type="Proteomes" id="UP000565286">
    <property type="component" value="Unassembled WGS sequence"/>
</dbReference>
<evidence type="ECO:0000313" key="2">
    <source>
        <dbReference type="EMBL" id="MBB3946973.1"/>
    </source>
</evidence>
<feature type="coiled-coil region" evidence="1">
    <location>
        <begin position="87"/>
        <end position="114"/>
    </location>
</feature>
<accession>A0A7W6C738</accession>
<dbReference type="AlphaFoldDB" id="A0A7W6C738"/>
<protein>
    <submittedName>
        <fullName evidence="2">Uncharacterized protein</fullName>
    </submittedName>
</protein>
<reference evidence="2 3" key="1">
    <citation type="submission" date="2020-08" db="EMBL/GenBank/DDBJ databases">
        <title>Genomic Encyclopedia of Type Strains, Phase IV (KMG-IV): sequencing the most valuable type-strain genomes for metagenomic binning, comparative biology and taxonomic classification.</title>
        <authorList>
            <person name="Goeker M."/>
        </authorList>
    </citation>
    <scope>NUCLEOTIDE SEQUENCE [LARGE SCALE GENOMIC DNA]</scope>
    <source>
        <strain evidence="2 3">DSM 26438</strain>
    </source>
</reference>
<proteinExistence type="predicted"/>
<dbReference type="EMBL" id="JACIDV010000008">
    <property type="protein sequence ID" value="MBB3946973.1"/>
    <property type="molecule type" value="Genomic_DNA"/>
</dbReference>
<sequence>MIAQEHVDSLVEYLEAMTGRPLPRRGTELNKTLVARACGFDRQVFRTNPRCANLLARADEDDRVANLDLLAQGELKREQRSSSDAQLHAIEEKLLRTTAENRSLRQRLERLLRLEALLIETGRLP</sequence>
<evidence type="ECO:0000256" key="1">
    <source>
        <dbReference type="SAM" id="Coils"/>
    </source>
</evidence>
<evidence type="ECO:0000313" key="3">
    <source>
        <dbReference type="Proteomes" id="UP000565286"/>
    </source>
</evidence>
<organism evidence="2 3">
    <name type="scientific">Rhizobium skierniewicense</name>
    <dbReference type="NCBI Taxonomy" id="984260"/>
    <lineage>
        <taxon>Bacteria</taxon>
        <taxon>Pseudomonadati</taxon>
        <taxon>Pseudomonadota</taxon>
        <taxon>Alphaproteobacteria</taxon>
        <taxon>Hyphomicrobiales</taxon>
        <taxon>Rhizobiaceae</taxon>
        <taxon>Rhizobium/Agrobacterium group</taxon>
        <taxon>Rhizobium</taxon>
    </lineage>
</organism>
<keyword evidence="3" id="KW-1185">Reference proteome</keyword>
<keyword evidence="1" id="KW-0175">Coiled coil</keyword>